<organism evidence="1 2">
    <name type="scientific">Sporomusa silvacetica DSM 10669</name>
    <dbReference type="NCBI Taxonomy" id="1123289"/>
    <lineage>
        <taxon>Bacteria</taxon>
        <taxon>Bacillati</taxon>
        <taxon>Bacillota</taxon>
        <taxon>Negativicutes</taxon>
        <taxon>Selenomonadales</taxon>
        <taxon>Sporomusaceae</taxon>
        <taxon>Sporomusa</taxon>
    </lineage>
</organism>
<evidence type="ECO:0000313" key="1">
    <source>
        <dbReference type="EMBL" id="XFO66088.1"/>
    </source>
</evidence>
<dbReference type="EMBL" id="CP155573">
    <property type="protein sequence ID" value="XFO66088.1"/>
    <property type="molecule type" value="Genomic_DNA"/>
</dbReference>
<dbReference type="Proteomes" id="UP000216752">
    <property type="component" value="Chromosome"/>
</dbReference>
<sequence length="103" mass="12115">MPKSKKIIQCGTINPNTLKVAGKPNRAMTPEVKLAPIWIDRKNDYRRHKEKQKIRHYSDDYGIRRILLIYWEPIVFSPEYLATILFHSKLPIALVSCLHSSWQ</sequence>
<proteinExistence type="predicted"/>
<gene>
    <name evidence="1" type="ORF">SPSIL_022380</name>
</gene>
<evidence type="ECO:0000313" key="2">
    <source>
        <dbReference type="Proteomes" id="UP000216752"/>
    </source>
</evidence>
<name>A0ABZ3IL39_9FIRM</name>
<reference evidence="1" key="1">
    <citation type="submission" date="2024-05" db="EMBL/GenBank/DDBJ databases">
        <title>Isolation and characterization of Sporomusa carbonis sp. nov., a carboxydotrophic hydrogenogen in the genus of Sporomusa isolated from a charcoal burning pile.</title>
        <authorList>
            <person name="Boeer T."/>
            <person name="Rosenbaum F."/>
            <person name="Eysell L."/>
            <person name="Mueller V."/>
            <person name="Daniel R."/>
            <person name="Poehlein A."/>
        </authorList>
    </citation>
    <scope>NUCLEOTIDE SEQUENCE [LARGE SCALE GENOMIC DNA]</scope>
    <source>
        <strain evidence="1">DSM 10669</strain>
    </source>
</reference>
<accession>A0ABZ3IL39</accession>
<protein>
    <submittedName>
        <fullName evidence="1">Uncharacterized protein</fullName>
    </submittedName>
</protein>
<keyword evidence="2" id="KW-1185">Reference proteome</keyword>